<keyword evidence="3" id="KW-0472">Membrane</keyword>
<dbReference type="GO" id="GO:0015627">
    <property type="term" value="C:type II protein secretion system complex"/>
    <property type="evidence" value="ECO:0007669"/>
    <property type="project" value="TreeGrafter"/>
</dbReference>
<evidence type="ECO:0000256" key="1">
    <source>
        <dbReference type="ARBA" id="ARBA00004370"/>
    </source>
</evidence>
<reference evidence="6 7" key="1">
    <citation type="submission" date="2018-04" db="EMBL/GenBank/DDBJ databases">
        <title>Denitrifier Microvirgula.</title>
        <authorList>
            <person name="Anderson E."/>
            <person name="Jang J."/>
            <person name="Ishii S."/>
        </authorList>
    </citation>
    <scope>NUCLEOTIDE SEQUENCE [LARGE SCALE GENOMIC DNA]</scope>
    <source>
        <strain evidence="6 7">BE2.4</strain>
    </source>
</reference>
<organism evidence="6 7">
    <name type="scientific">Microvirgula aerodenitrificans</name>
    <dbReference type="NCBI Taxonomy" id="57480"/>
    <lineage>
        <taxon>Bacteria</taxon>
        <taxon>Pseudomonadati</taxon>
        <taxon>Pseudomonadota</taxon>
        <taxon>Betaproteobacteria</taxon>
        <taxon>Neisseriales</taxon>
        <taxon>Aquaspirillaceae</taxon>
        <taxon>Microvirgula</taxon>
    </lineage>
</organism>
<gene>
    <name evidence="6" type="ORF">DAI18_12420</name>
</gene>
<dbReference type="OrthoDB" id="9779724at2"/>
<keyword evidence="7" id="KW-1185">Reference proteome</keyword>
<dbReference type="STRING" id="1122240.GCA_000620105_01721"/>
<dbReference type="PANTHER" id="PTHR30332:SF24">
    <property type="entry name" value="SECRETIN GSPD-RELATED"/>
    <property type="match status" value="1"/>
</dbReference>
<evidence type="ECO:0000313" key="7">
    <source>
        <dbReference type="Proteomes" id="UP000244173"/>
    </source>
</evidence>
<dbReference type="PANTHER" id="PTHR30332">
    <property type="entry name" value="PROBABLE GENERAL SECRETION PATHWAY PROTEIN D"/>
    <property type="match status" value="1"/>
</dbReference>
<keyword evidence="2" id="KW-0732">Signal</keyword>
<evidence type="ECO:0000256" key="2">
    <source>
        <dbReference type="ARBA" id="ARBA00022729"/>
    </source>
</evidence>
<dbReference type="GO" id="GO:0009306">
    <property type="term" value="P:protein secretion"/>
    <property type="evidence" value="ECO:0007669"/>
    <property type="project" value="InterPro"/>
</dbReference>
<dbReference type="GO" id="GO:0016020">
    <property type="term" value="C:membrane"/>
    <property type="evidence" value="ECO:0007669"/>
    <property type="project" value="UniProtKB-SubCell"/>
</dbReference>
<name>A0A2S0PBI7_9NEIS</name>
<evidence type="ECO:0000313" key="6">
    <source>
        <dbReference type="EMBL" id="AVY94754.1"/>
    </source>
</evidence>
<dbReference type="Proteomes" id="UP000244173">
    <property type="component" value="Chromosome"/>
</dbReference>
<dbReference type="InterPro" id="IPR050810">
    <property type="entry name" value="Bact_Secretion_Sys_Channel"/>
</dbReference>
<feature type="domain" description="Type II/III secretion system secretin-like" evidence="5">
    <location>
        <begin position="75"/>
        <end position="257"/>
    </location>
</feature>
<dbReference type="RefSeq" id="WP_107889563.1">
    <property type="nucleotide sequence ID" value="NZ_CP028519.1"/>
</dbReference>
<evidence type="ECO:0000256" key="3">
    <source>
        <dbReference type="ARBA" id="ARBA00023136"/>
    </source>
</evidence>
<dbReference type="PRINTS" id="PR00811">
    <property type="entry name" value="BCTERIALGSPD"/>
</dbReference>
<dbReference type="KEGG" id="maer:DAI18_12420"/>
<proteinExistence type="inferred from homology"/>
<dbReference type="Pfam" id="PF00263">
    <property type="entry name" value="Secretin"/>
    <property type="match status" value="1"/>
</dbReference>
<evidence type="ECO:0000256" key="4">
    <source>
        <dbReference type="RuleBase" id="RU004003"/>
    </source>
</evidence>
<dbReference type="InterPro" id="IPR001775">
    <property type="entry name" value="GspD/PilQ"/>
</dbReference>
<comment type="similarity">
    <text evidence="4">Belongs to the bacterial secretin family.</text>
</comment>
<comment type="subcellular location">
    <subcellularLocation>
        <location evidence="1">Membrane</location>
    </subcellularLocation>
</comment>
<protein>
    <recommendedName>
        <fullName evidence="5">Type II/III secretion system secretin-like domain-containing protein</fullName>
    </recommendedName>
</protein>
<dbReference type="InterPro" id="IPR004846">
    <property type="entry name" value="T2SS/T3SS_dom"/>
</dbReference>
<evidence type="ECO:0000259" key="5">
    <source>
        <dbReference type="Pfam" id="PF00263"/>
    </source>
</evidence>
<dbReference type="EMBL" id="CP028519">
    <property type="protein sequence ID" value="AVY94754.1"/>
    <property type="molecule type" value="Genomic_DNA"/>
</dbReference>
<sequence>MRTLLERVHRRAMRQVLIEATIVEVELSNHYQSGIAWDRLFDHFRLIGNFPSGAGSPGASLIWKGADLSAALRLLETFGRTRVLSSPKLMALNNQVAILKVVRDVPYFSIRVTRDYVGSRSRDGATPSYTYESKVHTVPEGIVLSVVPQIGASGRISLSVRPTITHITGYVPDPALQMMEARVESRVPEVQVRELESTLGLQSGEVGILGGLIQDRLMHDNRGLPWLARIPYLGVLFGSRDERTVKTELVVFIKPTLAGDPAALLEASR</sequence>
<dbReference type="AlphaFoldDB" id="A0A2S0PBI7"/>
<accession>A0A2S0PBI7</accession>